<evidence type="ECO:0000256" key="2">
    <source>
        <dbReference type="SAM" id="MobiDB-lite"/>
    </source>
</evidence>
<dbReference type="VEuPathDB" id="TriTrypDB:TCSYLVIO_006774"/>
<dbReference type="VEuPathDB" id="TriTrypDB:C3747_75g13"/>
<gene>
    <name evidence="3" type="ORF">C3747_75g13</name>
</gene>
<dbReference type="VEuPathDB" id="TriTrypDB:ECC02_007222"/>
<comment type="caution">
    <text evidence="3">The sequence shown here is derived from an EMBL/GenBank/DDBJ whole genome shotgun (WGS) entry which is preliminary data.</text>
</comment>
<evidence type="ECO:0000313" key="4">
    <source>
        <dbReference type="Proteomes" id="UP000246078"/>
    </source>
</evidence>
<accession>A0A2V2WM80</accession>
<protein>
    <submittedName>
        <fullName evidence="3">Uncharacterized protein</fullName>
    </submittedName>
</protein>
<dbReference type="VEuPathDB" id="TriTrypDB:TcBrA4_0022450"/>
<sequence length="312" mass="34768">MSYDGRELSPMAERPVNTATAVPGKEARSVSGSALPVYDLDPTTRQLLEENEAMLYRINVLTHDLQLAQGEIQKLNKTIAEKNEELEALREKLGDANIHAQDASGRVINYKTECERLSADNKRLLKEYEDVCAELEQRTEDIRQNTGVMRPDSVRGSPALSVEQFNREMLSLFPTVDRVVNSLKRCVVVDVTNRERVLDSAQKELSSMQRLADSVRRMGVGEEGRVNNIVSSIRKGEKVQSHGDLAIMIRWMIVQAFESGLTATEGNLRAIETLLAKKDEKTNGIETNDAGEKSALPSAAGAVRRMFLRPTK</sequence>
<dbReference type="VEuPathDB" id="TriTrypDB:TcCL_ESM12472"/>
<dbReference type="VEuPathDB" id="TriTrypDB:TcCLB.510359.300"/>
<organism evidence="3 4">
    <name type="scientific">Trypanosoma cruzi</name>
    <dbReference type="NCBI Taxonomy" id="5693"/>
    <lineage>
        <taxon>Eukaryota</taxon>
        <taxon>Discoba</taxon>
        <taxon>Euglenozoa</taxon>
        <taxon>Kinetoplastea</taxon>
        <taxon>Metakinetoplastina</taxon>
        <taxon>Trypanosomatida</taxon>
        <taxon>Trypanosomatidae</taxon>
        <taxon>Trypanosoma</taxon>
        <taxon>Schizotrypanum</taxon>
    </lineage>
</organism>
<evidence type="ECO:0000256" key="1">
    <source>
        <dbReference type="SAM" id="Coils"/>
    </source>
</evidence>
<dbReference type="VEuPathDB" id="TriTrypDB:TcCLB.506755.279"/>
<reference evidence="3 4" key="1">
    <citation type="journal article" date="2018" name="Microb. Genom.">
        <title>Expanding an expanded genome: long-read sequencing of Trypanosoma cruzi.</title>
        <authorList>
            <person name="Berna L."/>
            <person name="Rodriguez M."/>
            <person name="Chiribao M.L."/>
            <person name="Parodi-Talice A."/>
            <person name="Pita S."/>
            <person name="Rijo G."/>
            <person name="Alvarez-Valin F."/>
            <person name="Robello C."/>
        </authorList>
    </citation>
    <scope>NUCLEOTIDE SEQUENCE [LARGE SCALE GENOMIC DNA]</scope>
    <source>
        <strain evidence="3 4">TCC</strain>
    </source>
</reference>
<dbReference type="VEuPathDB" id="TriTrypDB:BCY84_06807"/>
<dbReference type="VEuPathDB" id="TriTrypDB:TCDM_05763"/>
<dbReference type="VEuPathDB" id="TriTrypDB:TcG_09629"/>
<feature type="coiled-coil region" evidence="1">
    <location>
        <begin position="58"/>
        <end position="145"/>
    </location>
</feature>
<name>A0A2V2WM80_TRYCR</name>
<proteinExistence type="predicted"/>
<dbReference type="VEuPathDB" id="TriTrypDB:C4B63_5g416"/>
<dbReference type="Proteomes" id="UP000246078">
    <property type="component" value="Unassembled WGS sequence"/>
</dbReference>
<keyword evidence="1" id="KW-0175">Coiled coil</keyword>
<evidence type="ECO:0000313" key="3">
    <source>
        <dbReference type="EMBL" id="PWV09738.1"/>
    </source>
</evidence>
<dbReference type="VEuPathDB" id="TriTrypDB:TcYC6_0040110"/>
<dbReference type="AlphaFoldDB" id="A0A2V2WM80"/>
<feature type="region of interest" description="Disordered" evidence="2">
    <location>
        <begin position="1"/>
        <end position="27"/>
    </location>
</feature>
<dbReference type="EMBL" id="PRFC01000075">
    <property type="protein sequence ID" value="PWV09738.1"/>
    <property type="molecule type" value="Genomic_DNA"/>
</dbReference>